<keyword evidence="6" id="KW-0999">Mitochondrion inner membrane</keyword>
<dbReference type="InterPro" id="IPR016024">
    <property type="entry name" value="ARM-type_fold"/>
</dbReference>
<keyword evidence="7" id="KW-0813">Transport</keyword>
<dbReference type="GO" id="GO:0010008">
    <property type="term" value="C:endosome membrane"/>
    <property type="evidence" value="ECO:0007669"/>
    <property type="project" value="TreeGrafter"/>
</dbReference>
<evidence type="ECO:0000256" key="5">
    <source>
        <dbReference type="ARBA" id="ARBA00022737"/>
    </source>
</evidence>
<evidence type="ECO:0000313" key="14">
    <source>
        <dbReference type="EMBL" id="KGK39033.1"/>
    </source>
</evidence>
<dbReference type="AlphaFoldDB" id="A0A099P1X9"/>
<evidence type="ECO:0000313" key="15">
    <source>
        <dbReference type="Proteomes" id="UP000029867"/>
    </source>
</evidence>
<dbReference type="InterPro" id="IPR035427">
    <property type="entry name" value="Tim10-like_dom_sf"/>
</dbReference>
<evidence type="ECO:0000256" key="9">
    <source>
        <dbReference type="ARBA" id="ARBA00023136"/>
    </source>
</evidence>
<evidence type="ECO:0000256" key="3">
    <source>
        <dbReference type="ARBA" id="ARBA00006720"/>
    </source>
</evidence>
<dbReference type="GO" id="GO:0042802">
    <property type="term" value="F:identical protein binding"/>
    <property type="evidence" value="ECO:0007669"/>
    <property type="project" value="EnsemblFungi"/>
</dbReference>
<comment type="similarity">
    <text evidence="3">Belongs to the small Tim family.</text>
</comment>
<dbReference type="Pfam" id="PF02953">
    <property type="entry name" value="zf-Tim10_DDP"/>
    <property type="match status" value="1"/>
</dbReference>
<dbReference type="eggNOG" id="KOG3489">
    <property type="taxonomic scope" value="Eukaryota"/>
</dbReference>
<dbReference type="InterPro" id="IPR004217">
    <property type="entry name" value="Tim10-like"/>
</dbReference>
<evidence type="ECO:0000256" key="6">
    <source>
        <dbReference type="ARBA" id="ARBA00022792"/>
    </source>
</evidence>
<feature type="region of interest" description="Disordered" evidence="11">
    <location>
        <begin position="848"/>
        <end position="867"/>
    </location>
</feature>
<dbReference type="InterPro" id="IPR026825">
    <property type="entry name" value="Vac14"/>
</dbReference>
<feature type="domain" description="Vacuolar protein 14 C-terminal Fig4-binding" evidence="13">
    <location>
        <begin position="608"/>
        <end position="800"/>
    </location>
</feature>
<dbReference type="InterPro" id="IPR021841">
    <property type="entry name" value="VAC14_Fig4p-bd"/>
</dbReference>
<gene>
    <name evidence="14" type="ORF">JL09_g1850</name>
</gene>
<evidence type="ECO:0000256" key="8">
    <source>
        <dbReference type="ARBA" id="ARBA00023010"/>
    </source>
</evidence>
<dbReference type="Pfam" id="PF11916">
    <property type="entry name" value="Vac14_Fig4_bd"/>
    <property type="match status" value="1"/>
</dbReference>
<dbReference type="GO" id="GO:0015031">
    <property type="term" value="P:protein transport"/>
    <property type="evidence" value="ECO:0007669"/>
    <property type="project" value="UniProtKB-KW"/>
</dbReference>
<evidence type="ECO:0000256" key="2">
    <source>
        <dbReference type="ARBA" id="ARBA00004637"/>
    </source>
</evidence>
<dbReference type="GO" id="GO:0070772">
    <property type="term" value="C:PAS complex"/>
    <property type="evidence" value="ECO:0007669"/>
    <property type="project" value="EnsemblFungi"/>
</dbReference>
<dbReference type="GO" id="GO:0071474">
    <property type="term" value="P:cellular hyperosmotic response"/>
    <property type="evidence" value="ECO:0007669"/>
    <property type="project" value="EnsemblFungi"/>
</dbReference>
<proteinExistence type="inferred from homology"/>
<keyword evidence="6" id="KW-0496">Mitochondrion</keyword>
<dbReference type="Proteomes" id="UP000029867">
    <property type="component" value="Unassembled WGS sequence"/>
</dbReference>
<dbReference type="eggNOG" id="KOG0212">
    <property type="taxonomic scope" value="Eukaryota"/>
</dbReference>
<reference evidence="15" key="1">
    <citation type="journal article" date="2014" name="Microb. Cell Fact.">
        <title>Exploiting Issatchenkia orientalis SD108 for succinic acid production.</title>
        <authorList>
            <person name="Xiao H."/>
            <person name="Shao Z."/>
            <person name="Jiang Y."/>
            <person name="Dole S."/>
            <person name="Zhao H."/>
        </authorList>
    </citation>
    <scope>NUCLEOTIDE SEQUENCE [LARGE SCALE GENOMIC DNA]</scope>
    <source>
        <strain evidence="15">SD108</strain>
    </source>
</reference>
<dbReference type="GO" id="GO:0005743">
    <property type="term" value="C:mitochondrial inner membrane"/>
    <property type="evidence" value="ECO:0007669"/>
    <property type="project" value="UniProtKB-SubCell"/>
</dbReference>
<dbReference type="GO" id="GO:0042327">
    <property type="term" value="P:positive regulation of phosphorylation"/>
    <property type="evidence" value="ECO:0007669"/>
    <property type="project" value="EnsemblFungi"/>
</dbReference>
<dbReference type="Gene3D" id="1.10.287.810">
    <property type="entry name" value="Mitochondrial import inner membrane translocase subunit tim13 like domains"/>
    <property type="match status" value="1"/>
</dbReference>
<protein>
    <recommendedName>
        <fullName evidence="16">Vacuolar protein 14 C-terminal Fig4-binding domain-containing protein</fullName>
    </recommendedName>
</protein>
<evidence type="ECO:0000259" key="13">
    <source>
        <dbReference type="Pfam" id="PF11916"/>
    </source>
</evidence>
<evidence type="ECO:0000256" key="10">
    <source>
        <dbReference type="ARBA" id="ARBA00023157"/>
    </source>
</evidence>
<dbReference type="SUPFAM" id="SSF48371">
    <property type="entry name" value="ARM repeat"/>
    <property type="match status" value="1"/>
</dbReference>
<dbReference type="SUPFAM" id="SSF144122">
    <property type="entry name" value="Tim10-like"/>
    <property type="match status" value="1"/>
</dbReference>
<dbReference type="GO" id="GO:1903778">
    <property type="term" value="P:protein localization to vacuolar membrane"/>
    <property type="evidence" value="ECO:0007669"/>
    <property type="project" value="EnsemblFungi"/>
</dbReference>
<comment type="caution">
    <text evidence="14">The sequence shown here is derived from an EMBL/GenBank/DDBJ whole genome shotgun (WGS) entry which is preliminary data.</text>
</comment>
<dbReference type="HOGENOM" id="CLU_007740_0_0_1"/>
<dbReference type="PANTHER" id="PTHR16023">
    <property type="entry name" value="TAX1 BINDING PROTEIN-RELATED"/>
    <property type="match status" value="1"/>
</dbReference>
<sequence>MSQTIDTSQLQHLDSNARQDVLAFIQQESAKAKIQSSVTQFTDMCFKKCVTKNITSATLDREEETCLGDCLNRFLDTNIKVVQLLQQLQKGLLDKIYEKRKATAIELERIVSECLESNDTQRLETIIKQLRNEFAYNIHDPQARYGGLMGLAAVSLALGPNDLPIYLNSIIHPVIACFGDTDPNVRYYACEALYNITKVAKGEILVYFNEIFDVLCKLVADVENSVKNGADILDRLIKDIVCDKATYYVSILNNNSNKLQLKDSTILDKNGNSLQYYDSQSNKAFSLPKFIPLLKERIYATNTYTRLFIVSWLILLDSIPDLGLISFLPSFFEPLLSYLKSPLKDVRIITENFLKLLLKEIKKINEIKSIKSNRSIKSNPNITISNTSKSIDSEEVTVEDGSDIYIPGENISIDYPKIIDILINNLESSEDLIKSICLDWLIELLSISPDSFTLLIPKLVVILLNIISNNNSHLQEIALDLNEKLMKLVSLNSQETNYTTLINCLATELSTDVKSKSKKKFPNNDTNNDLNRLNSLDWLIMLQKKNPERFMGFCDRIFIILLKSLNSSNEKIINKILDLLTRISNQSDDKYFNNFMVDLLNLFKEDYKLLDSKSDFIIKKICKSLNPERVYKSLSKVLLENFSSNDEDDGESSDSNNNLSFISIMIQILNNNLIISPELTNLRKKLINHTDDGSFELFESLFKCWSLNSPSLLCLTLLTSNYHLSYQIINQMVKYEININILVQLDLLIQLLESPIFAKLRLDLLDPVTNIYLFKCLYGLLMLLPQSNSFKILQNRLNSVSSIANLPFAEVSKTEIPNRKPNDEKYNNGLLDYFNQCQEKLQHLKLDPIENGKNGDIDDNISASQSGENDISNKFAEIFQNDQPLETSSIVS</sequence>
<dbReference type="PANTHER" id="PTHR16023:SF0">
    <property type="entry name" value="PROTEIN VAC14 HOMOLOG"/>
    <property type="match status" value="1"/>
</dbReference>
<comment type="similarity">
    <text evidence="4">Belongs to the VAC14 family.</text>
</comment>
<accession>A0A099P1X9</accession>
<evidence type="ECO:0000256" key="11">
    <source>
        <dbReference type="SAM" id="MobiDB-lite"/>
    </source>
</evidence>
<dbReference type="GO" id="GO:0006661">
    <property type="term" value="P:phosphatidylinositol biosynthetic process"/>
    <property type="evidence" value="ECO:0007669"/>
    <property type="project" value="EnsemblFungi"/>
</dbReference>
<dbReference type="GO" id="GO:0000329">
    <property type="term" value="C:fungal-type vacuole membrane"/>
    <property type="evidence" value="ECO:0007669"/>
    <property type="project" value="EnsemblFungi"/>
</dbReference>
<dbReference type="GO" id="GO:0030674">
    <property type="term" value="F:protein-macromolecule adaptor activity"/>
    <property type="evidence" value="ECO:0007669"/>
    <property type="project" value="EnsemblFungi"/>
</dbReference>
<evidence type="ECO:0000256" key="1">
    <source>
        <dbReference type="ARBA" id="ARBA00004308"/>
    </source>
</evidence>
<evidence type="ECO:0000256" key="7">
    <source>
        <dbReference type="ARBA" id="ARBA00022927"/>
    </source>
</evidence>
<dbReference type="VEuPathDB" id="FungiDB:C5L36_0B12400"/>
<dbReference type="EMBL" id="JQFK01000013">
    <property type="protein sequence ID" value="KGK39033.1"/>
    <property type="molecule type" value="Genomic_DNA"/>
</dbReference>
<evidence type="ECO:0008006" key="16">
    <source>
        <dbReference type="Google" id="ProtNLM"/>
    </source>
</evidence>
<organism evidence="14 15">
    <name type="scientific">Pichia kudriavzevii</name>
    <name type="common">Yeast</name>
    <name type="synonym">Issatchenkia orientalis</name>
    <dbReference type="NCBI Taxonomy" id="4909"/>
    <lineage>
        <taxon>Eukaryota</taxon>
        <taxon>Fungi</taxon>
        <taxon>Dikarya</taxon>
        <taxon>Ascomycota</taxon>
        <taxon>Saccharomycotina</taxon>
        <taxon>Pichiomycetes</taxon>
        <taxon>Pichiales</taxon>
        <taxon>Pichiaceae</taxon>
        <taxon>Pichia</taxon>
    </lineage>
</organism>
<keyword evidence="7" id="KW-0653">Protein transport</keyword>
<dbReference type="Gene3D" id="1.25.10.10">
    <property type="entry name" value="Leucine-rich Repeat Variant"/>
    <property type="match status" value="2"/>
</dbReference>
<evidence type="ECO:0000256" key="4">
    <source>
        <dbReference type="ARBA" id="ARBA00010225"/>
    </source>
</evidence>
<dbReference type="Pfam" id="PF12755">
    <property type="entry name" value="Vac14_Fab1_bd"/>
    <property type="match status" value="1"/>
</dbReference>
<comment type="subcellular location">
    <subcellularLocation>
        <location evidence="1">Endomembrane system</location>
    </subcellularLocation>
    <subcellularLocation>
        <location evidence="2">Mitochondrion inner membrane</location>
        <topology evidence="2">Peripheral membrane protein</topology>
    </subcellularLocation>
</comment>
<keyword evidence="5" id="KW-0677">Repeat</keyword>
<keyword evidence="8" id="KW-0811">Translocation</keyword>
<evidence type="ECO:0000259" key="12">
    <source>
        <dbReference type="Pfam" id="PF02953"/>
    </source>
</evidence>
<dbReference type="InterPro" id="IPR011989">
    <property type="entry name" value="ARM-like"/>
</dbReference>
<keyword evidence="10" id="KW-1015">Disulfide bond</keyword>
<keyword evidence="9" id="KW-0472">Membrane</keyword>
<dbReference type="VEuPathDB" id="FungiDB:C5L36_0B12390"/>
<name>A0A099P1X9_PICKU</name>
<feature type="domain" description="Tim10-like" evidence="12">
    <location>
        <begin position="24"/>
        <end position="87"/>
    </location>
</feature>